<evidence type="ECO:0000313" key="5">
    <source>
        <dbReference type="Proteomes" id="UP000785200"/>
    </source>
</evidence>
<evidence type="ECO:0000313" key="4">
    <source>
        <dbReference type="EMBL" id="KAG0650931.1"/>
    </source>
</evidence>
<evidence type="ECO:0000256" key="3">
    <source>
        <dbReference type="ARBA" id="ARBA00023002"/>
    </source>
</evidence>
<sequence length="344" mass="37493">MPLPAKNPPISTLSQFIPPWPPKFTDKDLPSLAGKVYIITGAASGIGYQLTKLLYLKGATVYIAARSQSRCDGAIEQLLSEIESLSGNEKIRGKLDSMVIDLSDLKTIRPGVESFLKKESRLDILVHNAAVMSVAFGSKDKQGNDLEMGTNCLGPYLLTLLLEPVLASTSTQPNTTAGSVRIIWVVSILQGQLQKGAMTFESDGTPKVLQGLMANYMQSKVGVAWLAGLFADRLGQKGVLSVSVHPGLMPTALQKHQPWFFRSIIRPSLKFVYKPPINGAYTILYAAFSPEVTMEDNGGYCMAWGRKCDLPDEILLAKKSVAEGGSGSEKKFLDYCNRQLKEFV</sequence>
<proteinExistence type="inferred from homology"/>
<dbReference type="InterPro" id="IPR002347">
    <property type="entry name" value="SDR_fam"/>
</dbReference>
<gene>
    <name evidence="4" type="ORF">D0Z07_2232</name>
</gene>
<dbReference type="PRINTS" id="PR00081">
    <property type="entry name" value="GDHRDH"/>
</dbReference>
<reference evidence="4" key="1">
    <citation type="submission" date="2019-07" db="EMBL/GenBank/DDBJ databases">
        <title>Hyphodiscus hymeniophilus genome sequencing and assembly.</title>
        <authorList>
            <person name="Kramer G."/>
            <person name="Nodwell J."/>
        </authorList>
    </citation>
    <scope>NUCLEOTIDE SEQUENCE</scope>
    <source>
        <strain evidence="4">ATCC 34498</strain>
    </source>
</reference>
<keyword evidence="3" id="KW-0560">Oxidoreductase</keyword>
<organism evidence="4 5">
    <name type="scientific">Hyphodiscus hymeniophilus</name>
    <dbReference type="NCBI Taxonomy" id="353542"/>
    <lineage>
        <taxon>Eukaryota</taxon>
        <taxon>Fungi</taxon>
        <taxon>Dikarya</taxon>
        <taxon>Ascomycota</taxon>
        <taxon>Pezizomycotina</taxon>
        <taxon>Leotiomycetes</taxon>
        <taxon>Helotiales</taxon>
        <taxon>Hyphodiscaceae</taxon>
        <taxon>Hyphodiscus</taxon>
    </lineage>
</organism>
<keyword evidence="5" id="KW-1185">Reference proteome</keyword>
<keyword evidence="2" id="KW-0521">NADP</keyword>
<evidence type="ECO:0000256" key="2">
    <source>
        <dbReference type="ARBA" id="ARBA00022857"/>
    </source>
</evidence>
<dbReference type="PANTHER" id="PTHR24320">
    <property type="entry name" value="RETINOL DEHYDROGENASE"/>
    <property type="match status" value="1"/>
</dbReference>
<dbReference type="EMBL" id="VNKQ01000005">
    <property type="protein sequence ID" value="KAG0650931.1"/>
    <property type="molecule type" value="Genomic_DNA"/>
</dbReference>
<dbReference type="OrthoDB" id="191139at2759"/>
<comment type="similarity">
    <text evidence="1">Belongs to the short-chain dehydrogenases/reductases (SDR) family.</text>
</comment>
<dbReference type="Pfam" id="PF00106">
    <property type="entry name" value="adh_short"/>
    <property type="match status" value="1"/>
</dbReference>
<evidence type="ECO:0000256" key="1">
    <source>
        <dbReference type="ARBA" id="ARBA00006484"/>
    </source>
</evidence>
<protein>
    <submittedName>
        <fullName evidence="4">Short-chain dehydrogenase reductase</fullName>
    </submittedName>
</protein>
<comment type="caution">
    <text evidence="4">The sequence shown here is derived from an EMBL/GenBank/DDBJ whole genome shotgun (WGS) entry which is preliminary data.</text>
</comment>
<dbReference type="Proteomes" id="UP000785200">
    <property type="component" value="Unassembled WGS sequence"/>
</dbReference>
<dbReference type="InterPro" id="IPR036291">
    <property type="entry name" value="NAD(P)-bd_dom_sf"/>
</dbReference>
<accession>A0A9P6VM92</accession>
<name>A0A9P6VM92_9HELO</name>
<dbReference type="AlphaFoldDB" id="A0A9P6VM92"/>
<dbReference type="SUPFAM" id="SSF51735">
    <property type="entry name" value="NAD(P)-binding Rossmann-fold domains"/>
    <property type="match status" value="1"/>
</dbReference>
<dbReference type="Gene3D" id="3.40.50.720">
    <property type="entry name" value="NAD(P)-binding Rossmann-like Domain"/>
    <property type="match status" value="1"/>
</dbReference>
<dbReference type="PANTHER" id="PTHR24320:SF236">
    <property type="entry name" value="SHORT-CHAIN DEHYDROGENASE-RELATED"/>
    <property type="match status" value="1"/>
</dbReference>
<dbReference type="GO" id="GO:0016491">
    <property type="term" value="F:oxidoreductase activity"/>
    <property type="evidence" value="ECO:0007669"/>
    <property type="project" value="UniProtKB-KW"/>
</dbReference>